<protein>
    <submittedName>
        <fullName evidence="3">Transposase</fullName>
    </submittedName>
</protein>
<organism evidence="2 3">
    <name type="scientific">Ditylenchus dipsaci</name>
    <dbReference type="NCBI Taxonomy" id="166011"/>
    <lineage>
        <taxon>Eukaryota</taxon>
        <taxon>Metazoa</taxon>
        <taxon>Ecdysozoa</taxon>
        <taxon>Nematoda</taxon>
        <taxon>Chromadorea</taxon>
        <taxon>Rhabditida</taxon>
        <taxon>Tylenchina</taxon>
        <taxon>Tylenchomorpha</taxon>
        <taxon>Sphaerularioidea</taxon>
        <taxon>Anguinidae</taxon>
        <taxon>Anguininae</taxon>
        <taxon>Ditylenchus</taxon>
    </lineage>
</organism>
<dbReference type="AlphaFoldDB" id="A0A915DJQ3"/>
<evidence type="ECO:0000313" key="2">
    <source>
        <dbReference type="Proteomes" id="UP000887574"/>
    </source>
</evidence>
<evidence type="ECO:0000313" key="3">
    <source>
        <dbReference type="WBParaSite" id="jg19976"/>
    </source>
</evidence>
<sequence length="73" mass="8593">MKRLPKKCQPNGRSRPDGPEDRLLSRRYKIEEVVLACVAQRLDMSVQNAWQCYNEQEGAEKTGTLEFKTFYRK</sequence>
<dbReference type="WBParaSite" id="jg19976">
    <property type="protein sequence ID" value="jg19976"/>
    <property type="gene ID" value="jg19976"/>
</dbReference>
<accession>A0A915DJQ3</accession>
<proteinExistence type="predicted"/>
<reference evidence="3" key="1">
    <citation type="submission" date="2022-11" db="UniProtKB">
        <authorList>
            <consortium name="WormBaseParasite"/>
        </authorList>
    </citation>
    <scope>IDENTIFICATION</scope>
</reference>
<name>A0A915DJQ3_9BILA</name>
<feature type="region of interest" description="Disordered" evidence="1">
    <location>
        <begin position="1"/>
        <end position="22"/>
    </location>
</feature>
<dbReference type="Proteomes" id="UP000887574">
    <property type="component" value="Unplaced"/>
</dbReference>
<keyword evidence="2" id="KW-1185">Reference proteome</keyword>
<evidence type="ECO:0000256" key="1">
    <source>
        <dbReference type="SAM" id="MobiDB-lite"/>
    </source>
</evidence>